<protein>
    <submittedName>
        <fullName evidence="2">Dihydrofolate reductase</fullName>
    </submittedName>
</protein>
<dbReference type="Gene3D" id="3.40.430.10">
    <property type="entry name" value="Dihydrofolate Reductase, subunit A"/>
    <property type="match status" value="1"/>
</dbReference>
<dbReference type="Proteomes" id="UP000629923">
    <property type="component" value="Unassembled WGS sequence"/>
</dbReference>
<dbReference type="InterPro" id="IPR024072">
    <property type="entry name" value="DHFR-like_dom_sf"/>
</dbReference>
<reference evidence="2 4" key="1">
    <citation type="submission" date="2020-08" db="EMBL/GenBank/DDBJ databases">
        <title>Tigecycline and colistin resistance in Klebsiella pneumoniae.</title>
        <authorList>
            <person name="Ramesh N."/>
            <person name="Shanthini T."/>
            <person name="Prasanth M."/>
            <person name="Senthilkumar N."/>
            <person name="Meesala Krishna M."/>
            <person name="Guruswami G."/>
        </authorList>
    </citation>
    <scope>NUCLEOTIDE SEQUENCE [LARGE SCALE GENOMIC DNA]</scope>
    <source>
        <strain evidence="2 4">SHM 84</strain>
        <strain evidence="3">SHM 84C</strain>
    </source>
</reference>
<feature type="domain" description="DHFR" evidence="1">
    <location>
        <begin position="1"/>
        <end position="51"/>
    </location>
</feature>
<dbReference type="EMBL" id="JACLQZ010000002">
    <property type="protein sequence ID" value="MBC2873384.1"/>
    <property type="molecule type" value="Genomic_DNA"/>
</dbReference>
<comment type="caution">
    <text evidence="2">The sequence shown here is derived from an EMBL/GenBank/DDBJ whole genome shotgun (WGS) entry which is preliminary data.</text>
</comment>
<proteinExistence type="predicted"/>
<dbReference type="GO" id="GO:0004146">
    <property type="term" value="F:dihydrofolate reductase activity"/>
    <property type="evidence" value="ECO:0007669"/>
    <property type="project" value="InterPro"/>
</dbReference>
<sequence length="51" mass="5881">MFRELTTNATVVMGRKTMESLKRPLPERHNVVLTRSSGFMPNGFTLPLWTM</sequence>
<evidence type="ECO:0000313" key="4">
    <source>
        <dbReference type="Proteomes" id="UP000592342"/>
    </source>
</evidence>
<dbReference type="SUPFAM" id="SSF53597">
    <property type="entry name" value="Dihydrofolate reductase-like"/>
    <property type="match status" value="1"/>
</dbReference>
<accession>A0A7X1HYS5</accession>
<dbReference type="Pfam" id="PF00186">
    <property type="entry name" value="DHFR_1"/>
    <property type="match status" value="1"/>
</dbReference>
<dbReference type="GO" id="GO:0046654">
    <property type="term" value="P:tetrahydrofolate biosynthetic process"/>
    <property type="evidence" value="ECO:0007669"/>
    <property type="project" value="InterPro"/>
</dbReference>
<dbReference type="EMBL" id="JACLRA010000008">
    <property type="protein sequence ID" value="MBC2863413.1"/>
    <property type="molecule type" value="Genomic_DNA"/>
</dbReference>
<gene>
    <name evidence="2" type="ORF">H7U16_27995</name>
    <name evidence="3" type="ORF">H7U18_26850</name>
</gene>
<evidence type="ECO:0000259" key="1">
    <source>
        <dbReference type="PROSITE" id="PS51330"/>
    </source>
</evidence>
<name>A0A7X1HYS5_KLEPN</name>
<dbReference type="Proteomes" id="UP000592342">
    <property type="component" value="Unassembled WGS sequence"/>
</dbReference>
<evidence type="ECO:0000313" key="2">
    <source>
        <dbReference type="EMBL" id="MBC2863413.1"/>
    </source>
</evidence>
<dbReference type="InterPro" id="IPR001796">
    <property type="entry name" value="DHFR_dom"/>
</dbReference>
<evidence type="ECO:0000313" key="3">
    <source>
        <dbReference type="EMBL" id="MBC2873384.1"/>
    </source>
</evidence>
<dbReference type="PROSITE" id="PS51330">
    <property type="entry name" value="DHFR_2"/>
    <property type="match status" value="1"/>
</dbReference>
<dbReference type="AlphaFoldDB" id="A0A7X1HYS5"/>
<organism evidence="2 4">
    <name type="scientific">Klebsiella pneumoniae</name>
    <dbReference type="NCBI Taxonomy" id="573"/>
    <lineage>
        <taxon>Bacteria</taxon>
        <taxon>Pseudomonadati</taxon>
        <taxon>Pseudomonadota</taxon>
        <taxon>Gammaproteobacteria</taxon>
        <taxon>Enterobacterales</taxon>
        <taxon>Enterobacteriaceae</taxon>
        <taxon>Klebsiella/Raoultella group</taxon>
        <taxon>Klebsiella</taxon>
        <taxon>Klebsiella pneumoniae complex</taxon>
    </lineage>
</organism>